<dbReference type="STRING" id="1817764.A2637_00820"/>
<feature type="domain" description="DUF1540" evidence="1">
    <location>
        <begin position="61"/>
        <end position="91"/>
    </location>
</feature>
<dbReference type="AlphaFoldDB" id="A0A1F6TL96"/>
<name>A0A1F6TL96_9PROT</name>
<dbReference type="Pfam" id="PF07561">
    <property type="entry name" value="DUF1540"/>
    <property type="match status" value="2"/>
</dbReference>
<evidence type="ECO:0000259" key="1">
    <source>
        <dbReference type="Pfam" id="PF07561"/>
    </source>
</evidence>
<sequence length="96" mass="10146">MTIDMPFVSGCTVSECAYNINDSCRAHAITVGDGVHPGCDTFLGAPRHARNSKQSAGVGACKVTGCMHNEDYECVADSIRVGLTADTVNCLTYMGR</sequence>
<comment type="caution">
    <text evidence="2">The sequence shown here is derived from an EMBL/GenBank/DDBJ whole genome shotgun (WGS) entry which is preliminary data.</text>
</comment>
<gene>
    <name evidence="2" type="ORF">A2637_00820</name>
</gene>
<feature type="domain" description="DUF1540" evidence="1">
    <location>
        <begin position="11"/>
        <end position="42"/>
    </location>
</feature>
<organism evidence="2 3">
    <name type="scientific">Candidatus Muproteobacteria bacterium RIFCSPHIGHO2_01_FULL_65_16</name>
    <dbReference type="NCBI Taxonomy" id="1817764"/>
    <lineage>
        <taxon>Bacteria</taxon>
        <taxon>Pseudomonadati</taxon>
        <taxon>Pseudomonadota</taxon>
        <taxon>Candidatus Muproteobacteria</taxon>
    </lineage>
</organism>
<evidence type="ECO:0000313" key="3">
    <source>
        <dbReference type="Proteomes" id="UP000179360"/>
    </source>
</evidence>
<evidence type="ECO:0000313" key="2">
    <source>
        <dbReference type="EMBL" id="OGI45903.1"/>
    </source>
</evidence>
<reference evidence="2 3" key="1">
    <citation type="journal article" date="2016" name="Nat. Commun.">
        <title>Thousands of microbial genomes shed light on interconnected biogeochemical processes in an aquifer system.</title>
        <authorList>
            <person name="Anantharaman K."/>
            <person name="Brown C.T."/>
            <person name="Hug L.A."/>
            <person name="Sharon I."/>
            <person name="Castelle C.J."/>
            <person name="Probst A.J."/>
            <person name="Thomas B.C."/>
            <person name="Singh A."/>
            <person name="Wilkins M.J."/>
            <person name="Karaoz U."/>
            <person name="Brodie E.L."/>
            <person name="Williams K.H."/>
            <person name="Hubbard S.S."/>
            <person name="Banfield J.F."/>
        </authorList>
    </citation>
    <scope>NUCLEOTIDE SEQUENCE [LARGE SCALE GENOMIC DNA]</scope>
</reference>
<dbReference type="InterPro" id="IPR011437">
    <property type="entry name" value="DUF1540"/>
</dbReference>
<protein>
    <recommendedName>
        <fullName evidence="1">DUF1540 domain-containing protein</fullName>
    </recommendedName>
</protein>
<dbReference type="EMBL" id="MFSY01000061">
    <property type="protein sequence ID" value="OGI45903.1"/>
    <property type="molecule type" value="Genomic_DNA"/>
</dbReference>
<accession>A0A1F6TL96</accession>
<dbReference type="Proteomes" id="UP000179360">
    <property type="component" value="Unassembled WGS sequence"/>
</dbReference>
<proteinExistence type="predicted"/>